<protein>
    <submittedName>
        <fullName evidence="3">Pilus assembly protein</fullName>
    </submittedName>
</protein>
<feature type="domain" description="TadE-like" evidence="2">
    <location>
        <begin position="13"/>
        <end position="55"/>
    </location>
</feature>
<evidence type="ECO:0000313" key="4">
    <source>
        <dbReference type="Proteomes" id="UP001164963"/>
    </source>
</evidence>
<reference evidence="3" key="1">
    <citation type="journal article" date="2022" name="Front. Microbiol.">
        <title>Mirubactin C rescues the lethal effect of cell wall biosynthesis mutations in Bacillus subtilis.</title>
        <authorList>
            <person name="Kepplinger B."/>
            <person name="Wen X."/>
            <person name="Tyler A.R."/>
            <person name="Kim B.Y."/>
            <person name="Brown J."/>
            <person name="Banks P."/>
            <person name="Dashti Y."/>
            <person name="Mackenzie E.S."/>
            <person name="Wills C."/>
            <person name="Kawai Y."/>
            <person name="Waldron K.J."/>
            <person name="Allenby N.E.E."/>
            <person name="Wu L.J."/>
            <person name="Hall M.J."/>
            <person name="Errington J."/>
        </authorList>
    </citation>
    <scope>NUCLEOTIDE SEQUENCE</scope>
    <source>
        <strain evidence="3">MDA8-470</strain>
    </source>
</reference>
<sequence>MVTRRRSGSRQRGQAAIEYVGVLTLLLVVALAVAQLGIAVYAAQQAGTAARAAARVASTEDQQGRAGAVARASMSSWLADGATVSTGAGAESVTVTVRVSIPALLPMFSFGSVEKSATMPSD</sequence>
<keyword evidence="4" id="KW-1185">Reference proteome</keyword>
<dbReference type="EMBL" id="CP098740">
    <property type="protein sequence ID" value="UZK54658.1"/>
    <property type="molecule type" value="Genomic_DNA"/>
</dbReference>
<dbReference type="InterPro" id="IPR012495">
    <property type="entry name" value="TadE-like_dom"/>
</dbReference>
<keyword evidence="1" id="KW-0472">Membrane</keyword>
<keyword evidence="1" id="KW-0812">Transmembrane</keyword>
<evidence type="ECO:0000259" key="2">
    <source>
        <dbReference type="Pfam" id="PF07811"/>
    </source>
</evidence>
<name>A0ABY6PQZ0_9ACTN</name>
<accession>A0ABY6PQZ0</accession>
<evidence type="ECO:0000313" key="3">
    <source>
        <dbReference type="EMBL" id="UZK54658.1"/>
    </source>
</evidence>
<dbReference type="Pfam" id="PF07811">
    <property type="entry name" value="TadE"/>
    <property type="match status" value="1"/>
</dbReference>
<gene>
    <name evidence="3" type="ORF">NEH16_11375</name>
</gene>
<dbReference type="RefSeq" id="WP_265541793.1">
    <property type="nucleotide sequence ID" value="NZ_CP098740.1"/>
</dbReference>
<organism evidence="3 4">
    <name type="scientific">Streptomyces drozdowiczii</name>
    <dbReference type="NCBI Taxonomy" id="202862"/>
    <lineage>
        <taxon>Bacteria</taxon>
        <taxon>Bacillati</taxon>
        <taxon>Actinomycetota</taxon>
        <taxon>Actinomycetes</taxon>
        <taxon>Kitasatosporales</taxon>
        <taxon>Streptomycetaceae</taxon>
        <taxon>Streptomyces</taxon>
    </lineage>
</organism>
<evidence type="ECO:0000256" key="1">
    <source>
        <dbReference type="SAM" id="Phobius"/>
    </source>
</evidence>
<proteinExistence type="predicted"/>
<dbReference type="Proteomes" id="UP001164963">
    <property type="component" value="Chromosome"/>
</dbReference>
<keyword evidence="1" id="KW-1133">Transmembrane helix</keyword>
<feature type="transmembrane region" description="Helical" evidence="1">
    <location>
        <begin position="20"/>
        <end position="43"/>
    </location>
</feature>